<comment type="caution">
    <text evidence="1">The sequence shown here is derived from an EMBL/GenBank/DDBJ whole genome shotgun (WGS) entry which is preliminary data.</text>
</comment>
<evidence type="ECO:0000313" key="2">
    <source>
        <dbReference type="Proteomes" id="UP000593571"/>
    </source>
</evidence>
<evidence type="ECO:0000313" key="1">
    <source>
        <dbReference type="EMBL" id="KAF6441020.1"/>
    </source>
</evidence>
<organism evidence="1 2">
    <name type="scientific">Rousettus aegyptiacus</name>
    <name type="common">Egyptian fruit bat</name>
    <name type="synonym">Pteropus aegyptiacus</name>
    <dbReference type="NCBI Taxonomy" id="9407"/>
    <lineage>
        <taxon>Eukaryota</taxon>
        <taxon>Metazoa</taxon>
        <taxon>Chordata</taxon>
        <taxon>Craniata</taxon>
        <taxon>Vertebrata</taxon>
        <taxon>Euteleostomi</taxon>
        <taxon>Mammalia</taxon>
        <taxon>Eutheria</taxon>
        <taxon>Laurasiatheria</taxon>
        <taxon>Chiroptera</taxon>
        <taxon>Yinpterochiroptera</taxon>
        <taxon>Pteropodoidea</taxon>
        <taxon>Pteropodidae</taxon>
        <taxon>Rousettinae</taxon>
        <taxon>Rousettus</taxon>
    </lineage>
</organism>
<dbReference type="Proteomes" id="UP000593571">
    <property type="component" value="Unassembled WGS sequence"/>
</dbReference>
<keyword evidence="2" id="KW-1185">Reference proteome</keyword>
<protein>
    <submittedName>
        <fullName evidence="1">Uncharacterized protein</fullName>
    </submittedName>
</protein>
<proteinExistence type="predicted"/>
<dbReference type="AlphaFoldDB" id="A0A7J8F063"/>
<sequence>MFQFPWVALVRTFRIHVHFVDAQDPRLASSNPDLEIYKQRCAFELAGPPGMAMDWEDIGTRLPASLSPPPSTPSPAPRRGLCSWPVLFTHIQSGSQRSAPPTCSDPSLFVGQPFLHFSSVTAHLICSATV</sequence>
<gene>
    <name evidence="1" type="ORF">HJG63_012249</name>
</gene>
<accession>A0A7J8F063</accession>
<dbReference type="EMBL" id="JACASE010000008">
    <property type="protein sequence ID" value="KAF6441020.1"/>
    <property type="molecule type" value="Genomic_DNA"/>
</dbReference>
<name>A0A7J8F063_ROUAE</name>
<reference evidence="1 2" key="1">
    <citation type="journal article" date="2020" name="Nature">
        <title>Six reference-quality genomes reveal evolution of bat adaptations.</title>
        <authorList>
            <person name="Jebb D."/>
            <person name="Huang Z."/>
            <person name="Pippel M."/>
            <person name="Hughes G.M."/>
            <person name="Lavrichenko K."/>
            <person name="Devanna P."/>
            <person name="Winkler S."/>
            <person name="Jermiin L.S."/>
            <person name="Skirmuntt E.C."/>
            <person name="Katzourakis A."/>
            <person name="Burkitt-Gray L."/>
            <person name="Ray D.A."/>
            <person name="Sullivan K.A.M."/>
            <person name="Roscito J.G."/>
            <person name="Kirilenko B.M."/>
            <person name="Davalos L.M."/>
            <person name="Corthals A.P."/>
            <person name="Power M.L."/>
            <person name="Jones G."/>
            <person name="Ransome R.D."/>
            <person name="Dechmann D.K.N."/>
            <person name="Locatelli A.G."/>
            <person name="Puechmaille S.J."/>
            <person name="Fedrigo O."/>
            <person name="Jarvis E.D."/>
            <person name="Hiller M."/>
            <person name="Vernes S.C."/>
            <person name="Myers E.W."/>
            <person name="Teeling E.C."/>
        </authorList>
    </citation>
    <scope>NUCLEOTIDE SEQUENCE [LARGE SCALE GENOMIC DNA]</scope>
    <source>
        <strain evidence="1">MRouAeg1</strain>
        <tissue evidence="1">Muscle</tissue>
    </source>
</reference>